<gene>
    <name evidence="8" type="ORF">TQ39_05505</name>
</gene>
<feature type="region of interest" description="Disordered" evidence="6">
    <location>
        <begin position="280"/>
        <end position="299"/>
    </location>
</feature>
<dbReference type="Pfam" id="PF02311">
    <property type="entry name" value="AraC_binding"/>
    <property type="match status" value="1"/>
</dbReference>
<dbReference type="SUPFAM" id="SSF46689">
    <property type="entry name" value="Homeodomain-like"/>
    <property type="match status" value="2"/>
</dbReference>
<dbReference type="InterPro" id="IPR018062">
    <property type="entry name" value="HTH_AraC-typ_CS"/>
</dbReference>
<dbReference type="Gene3D" id="1.10.10.60">
    <property type="entry name" value="Homeodomain-like"/>
    <property type="match status" value="1"/>
</dbReference>
<comment type="caution">
    <text evidence="8">The sequence shown here is derived from an EMBL/GenBank/DDBJ whole genome shotgun (WGS) entry which is preliminary data.</text>
</comment>
<keyword evidence="3" id="KW-0238">DNA-binding</keyword>
<dbReference type="PRINTS" id="PR00032">
    <property type="entry name" value="HTHARAC"/>
</dbReference>
<keyword evidence="5" id="KW-0804">Transcription</keyword>
<evidence type="ECO:0000256" key="3">
    <source>
        <dbReference type="ARBA" id="ARBA00023125"/>
    </source>
</evidence>
<evidence type="ECO:0000256" key="2">
    <source>
        <dbReference type="ARBA" id="ARBA00023015"/>
    </source>
</evidence>
<dbReference type="Proteomes" id="UP000032483">
    <property type="component" value="Unassembled WGS sequence"/>
</dbReference>
<dbReference type="InterPro" id="IPR050204">
    <property type="entry name" value="AraC_XylS_family_regulators"/>
</dbReference>
<dbReference type="InterPro" id="IPR020449">
    <property type="entry name" value="Tscrpt_reg_AraC-type_HTH"/>
</dbReference>
<dbReference type="Pfam" id="PF12833">
    <property type="entry name" value="HTH_18"/>
    <property type="match status" value="1"/>
</dbReference>
<keyword evidence="9" id="KW-1185">Reference proteome</keyword>
<dbReference type="InterPro" id="IPR009057">
    <property type="entry name" value="Homeodomain-like_sf"/>
</dbReference>
<evidence type="ECO:0000256" key="5">
    <source>
        <dbReference type="ARBA" id="ARBA00023163"/>
    </source>
</evidence>
<keyword evidence="1" id="KW-0963">Cytoplasm</keyword>
<evidence type="ECO:0000313" key="9">
    <source>
        <dbReference type="Proteomes" id="UP000032483"/>
    </source>
</evidence>
<keyword evidence="4" id="KW-0010">Activator</keyword>
<evidence type="ECO:0000256" key="1">
    <source>
        <dbReference type="ARBA" id="ARBA00022490"/>
    </source>
</evidence>
<dbReference type="InterPro" id="IPR018060">
    <property type="entry name" value="HTH_AraC"/>
</dbReference>
<protein>
    <recommendedName>
        <fullName evidence="7">HTH araC/xylS-type domain-containing protein</fullName>
    </recommendedName>
</protein>
<evidence type="ECO:0000256" key="4">
    <source>
        <dbReference type="ARBA" id="ARBA00023159"/>
    </source>
</evidence>
<evidence type="ECO:0000256" key="6">
    <source>
        <dbReference type="SAM" id="MobiDB-lite"/>
    </source>
</evidence>
<dbReference type="GeneID" id="42856079"/>
<evidence type="ECO:0000313" key="8">
    <source>
        <dbReference type="EMBL" id="KJF40671.1"/>
    </source>
</evidence>
<dbReference type="PROSITE" id="PS01124">
    <property type="entry name" value="HTH_ARAC_FAMILY_2"/>
    <property type="match status" value="1"/>
</dbReference>
<organism evidence="8 9">
    <name type="scientific">Ruthenibacterium lactatiformans</name>
    <dbReference type="NCBI Taxonomy" id="1550024"/>
    <lineage>
        <taxon>Bacteria</taxon>
        <taxon>Bacillati</taxon>
        <taxon>Bacillota</taxon>
        <taxon>Clostridia</taxon>
        <taxon>Eubacteriales</taxon>
        <taxon>Oscillospiraceae</taxon>
        <taxon>Ruthenibacterium</taxon>
    </lineage>
</organism>
<dbReference type="InterPro" id="IPR014710">
    <property type="entry name" value="RmlC-like_jellyroll"/>
</dbReference>
<dbReference type="SUPFAM" id="SSF51215">
    <property type="entry name" value="Regulatory protein AraC"/>
    <property type="match status" value="1"/>
</dbReference>
<dbReference type="RefSeq" id="WP_050004820.1">
    <property type="nucleotide sequence ID" value="NZ_DAWBJP010000023.1"/>
</dbReference>
<dbReference type="InterPro" id="IPR003313">
    <property type="entry name" value="AraC-bd"/>
</dbReference>
<dbReference type="AlphaFoldDB" id="A0A0D8J294"/>
<evidence type="ECO:0000259" key="7">
    <source>
        <dbReference type="PROSITE" id="PS01124"/>
    </source>
</evidence>
<dbReference type="SMART" id="SM00342">
    <property type="entry name" value="HTH_ARAC"/>
    <property type="match status" value="1"/>
</dbReference>
<dbReference type="PANTHER" id="PTHR46796">
    <property type="entry name" value="HTH-TYPE TRANSCRIPTIONAL ACTIVATOR RHAS-RELATED"/>
    <property type="match status" value="1"/>
</dbReference>
<reference evidence="8" key="1">
    <citation type="submission" date="2015-02" db="EMBL/GenBank/DDBJ databases">
        <title>A novel member of the family Ruminococcaceae isolated from human feces.</title>
        <authorList>
            <person name="Shkoporov A.N."/>
            <person name="Chaplin A.V."/>
            <person name="Motuzova O.V."/>
            <person name="Kafarskaia L.I."/>
            <person name="Khokhlova E.V."/>
            <person name="Efimov B.A."/>
        </authorList>
    </citation>
    <scope>NUCLEOTIDE SEQUENCE [LARGE SCALE GENOMIC DNA]</scope>
    <source>
        <strain evidence="8">585-1</strain>
    </source>
</reference>
<dbReference type="PANTHER" id="PTHR46796:SF13">
    <property type="entry name" value="HTH-TYPE TRANSCRIPTIONAL ACTIVATOR RHAS"/>
    <property type="match status" value="1"/>
</dbReference>
<dbReference type="InterPro" id="IPR037923">
    <property type="entry name" value="HTH-like"/>
</dbReference>
<dbReference type="GO" id="GO:0043565">
    <property type="term" value="F:sequence-specific DNA binding"/>
    <property type="evidence" value="ECO:0007669"/>
    <property type="project" value="InterPro"/>
</dbReference>
<dbReference type="Gene3D" id="2.60.120.10">
    <property type="entry name" value="Jelly Rolls"/>
    <property type="match status" value="1"/>
</dbReference>
<feature type="domain" description="HTH araC/xylS-type" evidence="7">
    <location>
        <begin position="190"/>
        <end position="288"/>
    </location>
</feature>
<sequence length="299" mass="34022">MQIQSSCTESIADKLKVLYEHTVFEKGDPFFLWPQNSPGKMDTHARYLHYHNELELGWCTEGSGIFFVEDKVIPFQAPCASVIYQGQIHIAQSNPDKPAKWYFINVDECILSAKDDESLTAGHIGAPILDDSTAEGRDILTLVQMVVDELQAKRPGSRQCAEWLVRSILYKHARLSDHRQVAPWRLAEVSPAVTYVSNHYAEPCPIETLEQLCNMSVSTLRRKFYSALECAPSDYIHRVRIGAATVMLSAENKSILEICHQVGYMSLSSFNRQFRKLTGESPREMRNRMRKKQTSPLPE</sequence>
<accession>A0A0D8J294</accession>
<proteinExistence type="predicted"/>
<dbReference type="GO" id="GO:0003700">
    <property type="term" value="F:DNA-binding transcription factor activity"/>
    <property type="evidence" value="ECO:0007669"/>
    <property type="project" value="InterPro"/>
</dbReference>
<dbReference type="EMBL" id="JXXK01000005">
    <property type="protein sequence ID" value="KJF40671.1"/>
    <property type="molecule type" value="Genomic_DNA"/>
</dbReference>
<keyword evidence="2" id="KW-0805">Transcription regulation</keyword>
<dbReference type="PROSITE" id="PS00041">
    <property type="entry name" value="HTH_ARAC_FAMILY_1"/>
    <property type="match status" value="1"/>
</dbReference>
<name>A0A0D8J294_9FIRM</name>